<keyword evidence="7 8" id="KW-0464">Manganese</keyword>
<feature type="transmembrane region" description="Helical" evidence="8">
    <location>
        <begin position="114"/>
        <end position="135"/>
    </location>
</feature>
<dbReference type="InterPro" id="IPR003810">
    <property type="entry name" value="Mntp/YtaF"/>
</dbReference>
<feature type="transmembrane region" description="Helical" evidence="8">
    <location>
        <begin position="141"/>
        <end position="161"/>
    </location>
</feature>
<accession>A0ABP3RLS8</accession>
<sequence length="198" mass="20354">MRPADSIRMTPLSIAVLSVSMSTDAFAAAVGRGAANRPPVATAIRNGLVFGVIEAMTPLIGWGLGMIAAGFVEQIDHWIAFGLLGAVGAKMLWEAFQPVDEDDHGARAARNGMLALIATAVGTSIDAAAVGVGLAFIGANIWIIALSIGFTTFVFTTIGMLIGKAVGARFGKIAEFFGGVALIIIGASILAEHMGWLA</sequence>
<keyword evidence="4 8" id="KW-1133">Transmembrane helix</keyword>
<dbReference type="InterPro" id="IPR022929">
    <property type="entry name" value="Put_MntP"/>
</dbReference>
<evidence type="ECO:0000256" key="5">
    <source>
        <dbReference type="ARBA" id="ARBA00023065"/>
    </source>
</evidence>
<keyword evidence="6 8" id="KW-0472">Membrane</keyword>
<dbReference type="HAMAP" id="MF_01521">
    <property type="entry name" value="MntP_pump"/>
    <property type="match status" value="1"/>
</dbReference>
<feature type="transmembrane region" description="Helical" evidence="8">
    <location>
        <begin position="75"/>
        <end position="93"/>
    </location>
</feature>
<dbReference type="PANTHER" id="PTHR35529:SF1">
    <property type="entry name" value="MANGANESE EFFLUX PUMP MNTP-RELATED"/>
    <property type="match status" value="1"/>
</dbReference>
<keyword evidence="2 8" id="KW-1003">Cell membrane</keyword>
<gene>
    <name evidence="8" type="primary">mntP</name>
    <name evidence="9" type="ORF">GCM10009422_01200</name>
</gene>
<protein>
    <recommendedName>
        <fullName evidence="8">Putative manganese efflux pump MntP</fullName>
    </recommendedName>
</protein>
<feature type="transmembrane region" description="Helical" evidence="8">
    <location>
        <begin position="12"/>
        <end position="35"/>
    </location>
</feature>
<dbReference type="Pfam" id="PF02659">
    <property type="entry name" value="Mntp"/>
    <property type="match status" value="1"/>
</dbReference>
<organism evidence="9 10">
    <name type="scientific">Brevundimonas kwangchunensis</name>
    <dbReference type="NCBI Taxonomy" id="322163"/>
    <lineage>
        <taxon>Bacteria</taxon>
        <taxon>Pseudomonadati</taxon>
        <taxon>Pseudomonadota</taxon>
        <taxon>Alphaproteobacteria</taxon>
        <taxon>Caulobacterales</taxon>
        <taxon>Caulobacteraceae</taxon>
        <taxon>Brevundimonas</taxon>
    </lineage>
</organism>
<evidence type="ECO:0000256" key="4">
    <source>
        <dbReference type="ARBA" id="ARBA00022989"/>
    </source>
</evidence>
<dbReference type="Proteomes" id="UP001501352">
    <property type="component" value="Unassembled WGS sequence"/>
</dbReference>
<keyword evidence="3 8" id="KW-0812">Transmembrane</keyword>
<evidence type="ECO:0000256" key="3">
    <source>
        <dbReference type="ARBA" id="ARBA00022692"/>
    </source>
</evidence>
<comment type="function">
    <text evidence="8">Probably functions as a manganese efflux pump.</text>
</comment>
<dbReference type="EMBL" id="BAAAGA010000001">
    <property type="protein sequence ID" value="GAA0610151.1"/>
    <property type="molecule type" value="Genomic_DNA"/>
</dbReference>
<evidence type="ECO:0000256" key="2">
    <source>
        <dbReference type="ARBA" id="ARBA00022475"/>
    </source>
</evidence>
<keyword evidence="1 8" id="KW-0813">Transport</keyword>
<comment type="subcellular location">
    <subcellularLocation>
        <location evidence="8">Cell membrane</location>
        <topology evidence="8">Multi-pass membrane protein</topology>
    </subcellularLocation>
</comment>
<name>A0ABP3RLS8_9CAUL</name>
<dbReference type="PANTHER" id="PTHR35529">
    <property type="entry name" value="MANGANESE EFFLUX PUMP MNTP-RELATED"/>
    <property type="match status" value="1"/>
</dbReference>
<feature type="transmembrane region" description="Helical" evidence="8">
    <location>
        <begin position="173"/>
        <end position="191"/>
    </location>
</feature>
<keyword evidence="5 8" id="KW-0406">Ion transport</keyword>
<comment type="similarity">
    <text evidence="8">Belongs to the MntP (TC 9.B.29) family.</text>
</comment>
<keyword evidence="10" id="KW-1185">Reference proteome</keyword>
<reference evidence="10" key="1">
    <citation type="journal article" date="2019" name="Int. J. Syst. Evol. Microbiol.">
        <title>The Global Catalogue of Microorganisms (GCM) 10K type strain sequencing project: providing services to taxonomists for standard genome sequencing and annotation.</title>
        <authorList>
            <consortium name="The Broad Institute Genomics Platform"/>
            <consortium name="The Broad Institute Genome Sequencing Center for Infectious Disease"/>
            <person name="Wu L."/>
            <person name="Ma J."/>
        </authorList>
    </citation>
    <scope>NUCLEOTIDE SEQUENCE [LARGE SCALE GENOMIC DNA]</scope>
    <source>
        <strain evidence="10">JCM 12928</strain>
    </source>
</reference>
<comment type="caution">
    <text evidence="9">The sequence shown here is derived from an EMBL/GenBank/DDBJ whole genome shotgun (WGS) entry which is preliminary data.</text>
</comment>
<evidence type="ECO:0000256" key="6">
    <source>
        <dbReference type="ARBA" id="ARBA00023136"/>
    </source>
</evidence>
<evidence type="ECO:0000313" key="9">
    <source>
        <dbReference type="EMBL" id="GAA0610151.1"/>
    </source>
</evidence>
<evidence type="ECO:0000256" key="8">
    <source>
        <dbReference type="HAMAP-Rule" id="MF_01521"/>
    </source>
</evidence>
<evidence type="ECO:0000256" key="7">
    <source>
        <dbReference type="ARBA" id="ARBA00023211"/>
    </source>
</evidence>
<evidence type="ECO:0000256" key="1">
    <source>
        <dbReference type="ARBA" id="ARBA00022448"/>
    </source>
</evidence>
<feature type="transmembrane region" description="Helical" evidence="8">
    <location>
        <begin position="47"/>
        <end position="69"/>
    </location>
</feature>
<proteinExistence type="inferred from homology"/>
<evidence type="ECO:0000313" key="10">
    <source>
        <dbReference type="Proteomes" id="UP001501352"/>
    </source>
</evidence>